<keyword evidence="2" id="KW-1185">Reference proteome</keyword>
<dbReference type="EMBL" id="JBBPDW010000040">
    <property type="protein sequence ID" value="KAK7535502.1"/>
    <property type="molecule type" value="Genomic_DNA"/>
</dbReference>
<dbReference type="Proteomes" id="UP001365128">
    <property type="component" value="Unassembled WGS sequence"/>
</dbReference>
<proteinExistence type="predicted"/>
<evidence type="ECO:0000313" key="2">
    <source>
        <dbReference type="Proteomes" id="UP001365128"/>
    </source>
</evidence>
<reference evidence="1 2" key="1">
    <citation type="submission" date="2024-04" db="EMBL/GenBank/DDBJ databases">
        <title>Phyllosticta paracitricarpa is synonymous to the EU quarantine fungus P. citricarpa based on phylogenomic analyses.</title>
        <authorList>
            <consortium name="Lawrence Berkeley National Laboratory"/>
            <person name="Van Ingen-Buijs V.A."/>
            <person name="Van Westerhoven A.C."/>
            <person name="Haridas S."/>
            <person name="Skiadas P."/>
            <person name="Martin F."/>
            <person name="Groenewald J.Z."/>
            <person name="Crous P.W."/>
            <person name="Seidl M.F."/>
        </authorList>
    </citation>
    <scope>NUCLEOTIDE SEQUENCE [LARGE SCALE GENOMIC DNA]</scope>
    <source>
        <strain evidence="1 2">CBS 122670</strain>
    </source>
</reference>
<evidence type="ECO:0000313" key="1">
    <source>
        <dbReference type="EMBL" id="KAK7535502.1"/>
    </source>
</evidence>
<protein>
    <submittedName>
        <fullName evidence="1">Uncharacterized protein</fullName>
    </submittedName>
</protein>
<sequence>MGSPEARREGKRAELDFIVWQGTQRVNAGRAPTHMDPCPGHAVQCSAVQCSAGCGCGWAGLGWASLSPSPSPSPSPLPEQQHMASCSPLVNPGDVSPALAPPVQPPATLNSIVLYTHTYEQKEEEEEEEEEAPRPLTRNLGPGCKILHSLAHPSIHPPIHPRLSHPNVFMPCSQAACTPLTTPMHLAKARIQPFSLHWPSPVAPLFPAPPCALATTHLALSPQILLSHQLCSTVQNNYATLIVMQSCPKEPNGQMSPSPLSKHLVRPRVGVTVTASPMADDT</sequence>
<organism evidence="1 2">
    <name type="scientific">Phyllosticta citricarpa</name>
    <dbReference type="NCBI Taxonomy" id="55181"/>
    <lineage>
        <taxon>Eukaryota</taxon>
        <taxon>Fungi</taxon>
        <taxon>Dikarya</taxon>
        <taxon>Ascomycota</taxon>
        <taxon>Pezizomycotina</taxon>
        <taxon>Dothideomycetes</taxon>
        <taxon>Dothideomycetes incertae sedis</taxon>
        <taxon>Botryosphaeriales</taxon>
        <taxon>Phyllostictaceae</taxon>
        <taxon>Phyllosticta</taxon>
    </lineage>
</organism>
<name>A0ABR1LP26_9PEZI</name>
<comment type="caution">
    <text evidence="1">The sequence shown here is derived from an EMBL/GenBank/DDBJ whole genome shotgun (WGS) entry which is preliminary data.</text>
</comment>
<accession>A0ABR1LP26</accession>
<gene>
    <name evidence="1" type="ORF">IWX46DRAFT_301826</name>
</gene>